<evidence type="ECO:0000256" key="1">
    <source>
        <dbReference type="ARBA" id="ARBA00007358"/>
    </source>
</evidence>
<dbReference type="EC" id="1.1.1.1" evidence="5"/>
<evidence type="ECO:0000313" key="6">
    <source>
        <dbReference type="Proteomes" id="UP001177595"/>
    </source>
</evidence>
<dbReference type="Gene3D" id="3.40.50.1970">
    <property type="match status" value="1"/>
</dbReference>
<feature type="domain" description="Alcohol dehydrogenase iron-type/glycerol dehydrogenase GldA" evidence="3">
    <location>
        <begin position="9"/>
        <end position="169"/>
    </location>
</feature>
<evidence type="ECO:0000313" key="5">
    <source>
        <dbReference type="EMBL" id="WGM02590.1"/>
    </source>
</evidence>
<dbReference type="PANTHER" id="PTHR11496">
    <property type="entry name" value="ALCOHOL DEHYDROGENASE"/>
    <property type="match status" value="1"/>
</dbReference>
<dbReference type="Pfam" id="PF25137">
    <property type="entry name" value="ADH_Fe_C"/>
    <property type="match status" value="1"/>
</dbReference>
<dbReference type="GO" id="GO:0046872">
    <property type="term" value="F:metal ion binding"/>
    <property type="evidence" value="ECO:0007669"/>
    <property type="project" value="InterPro"/>
</dbReference>
<dbReference type="InterPro" id="IPR039697">
    <property type="entry name" value="Alcohol_dehydrogenase_Fe"/>
</dbReference>
<evidence type="ECO:0000256" key="2">
    <source>
        <dbReference type="ARBA" id="ARBA00023002"/>
    </source>
</evidence>
<dbReference type="AlphaFoldDB" id="A0AA95GWW2"/>
<name>A0AA95GWW2_9GAMM</name>
<dbReference type="RefSeq" id="WP_280625775.1">
    <property type="nucleotide sequence ID" value="NZ_CP123504.1"/>
</dbReference>
<protein>
    <submittedName>
        <fullName evidence="5">Iron-containing alcohol dehydrogenase</fullName>
        <ecNumber evidence="5">1.1.1.1</ecNumber>
    </submittedName>
</protein>
<reference evidence="5" key="1">
    <citation type="submission" date="2023-04" db="EMBL/GenBank/DDBJ databases">
        <title>Genome dynamics across the evolutionary transition to endosymbiosis.</title>
        <authorList>
            <person name="Siozios S."/>
            <person name="Nadal-Jimenez P."/>
            <person name="Azagi T."/>
            <person name="Sprong H."/>
            <person name="Frost C.L."/>
            <person name="Parratt S.R."/>
            <person name="Taylor G."/>
            <person name="Brettell L."/>
            <person name="Lew K.C."/>
            <person name="Croft L."/>
            <person name="King K.C."/>
            <person name="Brockhurst M.A."/>
            <person name="Hypsa V."/>
            <person name="Novakova E."/>
            <person name="Darby A.C."/>
            <person name="Hurst G.D.D."/>
        </authorList>
    </citation>
    <scope>NUCLEOTIDE SEQUENCE</scope>
    <source>
        <strain evidence="5">APv</strain>
    </source>
</reference>
<dbReference type="InterPro" id="IPR001670">
    <property type="entry name" value="ADH_Fe/GldA"/>
</dbReference>
<keyword evidence="2 5" id="KW-0560">Oxidoreductase</keyword>
<evidence type="ECO:0000259" key="3">
    <source>
        <dbReference type="Pfam" id="PF00465"/>
    </source>
</evidence>
<dbReference type="InterPro" id="IPR056798">
    <property type="entry name" value="ADH_Fe_C"/>
</dbReference>
<proteinExistence type="inferred from homology"/>
<dbReference type="GO" id="GO:0004022">
    <property type="term" value="F:alcohol dehydrogenase (NAD+) activity"/>
    <property type="evidence" value="ECO:0007669"/>
    <property type="project" value="UniProtKB-EC"/>
</dbReference>
<organism evidence="5 6">
    <name type="scientific">Arsenophonus nasoniae</name>
    <name type="common">son-killer infecting Nasonia vitripennis</name>
    <dbReference type="NCBI Taxonomy" id="638"/>
    <lineage>
        <taxon>Bacteria</taxon>
        <taxon>Pseudomonadati</taxon>
        <taxon>Pseudomonadota</taxon>
        <taxon>Gammaproteobacteria</taxon>
        <taxon>Enterobacterales</taxon>
        <taxon>Morganellaceae</taxon>
        <taxon>Arsenophonus</taxon>
    </lineage>
</organism>
<dbReference type="Proteomes" id="UP001177595">
    <property type="component" value="Chromosome"/>
</dbReference>
<dbReference type="FunFam" id="1.20.1090.10:FF:000001">
    <property type="entry name" value="Aldehyde-alcohol dehydrogenase"/>
    <property type="match status" value="1"/>
</dbReference>
<dbReference type="EMBL" id="CP123504">
    <property type="protein sequence ID" value="WGM02590.1"/>
    <property type="molecule type" value="Genomic_DNA"/>
</dbReference>
<feature type="domain" description="Fe-containing alcohol dehydrogenase-like C-terminal" evidence="4">
    <location>
        <begin position="184"/>
        <end position="378"/>
    </location>
</feature>
<sequence length="378" mass="41241">MPPSTFCIPTINKIGRGCLVDVVNLMKDYGYQHVLIVTDPFLMNSGLVEKVTRVFLHNKIKSHLFTDAKLVSSLEIVKQSLGCYEQQQIDCIVSIGEGAAYDYAKAMIYLQSHQSIFISDNIKKQWPLITINTTSASNIDNFNPLLDQTKNELINLAIAGSRITPLLSVTEPELMLGLSSEFIAALGMNSLTYAIEAYVSTAANPVTDACALSAVKILSNALRRAVNYSLDLQAHENIAYAQFLAGMAFNNASQGYVQTLAWQVSHFYNQPLTICNAVLLPQVQAFNLKLVAKKLKNIAGAMGIRIAHMTDQRGAEACIAEIRRLNCDLGLPSGLRRLNVQDSDLAKLAKAALKSASGITNPVQANLTDLIAIYQSAM</sequence>
<gene>
    <name evidence="5" type="ORF">QE210_05795</name>
</gene>
<dbReference type="PANTHER" id="PTHR11496:SF102">
    <property type="entry name" value="ALCOHOL DEHYDROGENASE 4"/>
    <property type="match status" value="1"/>
</dbReference>
<dbReference type="Gene3D" id="1.20.1090.10">
    <property type="entry name" value="Dehydroquinate synthase-like - alpha domain"/>
    <property type="match status" value="1"/>
</dbReference>
<evidence type="ECO:0000259" key="4">
    <source>
        <dbReference type="Pfam" id="PF25137"/>
    </source>
</evidence>
<dbReference type="SUPFAM" id="SSF56796">
    <property type="entry name" value="Dehydroquinate synthase-like"/>
    <property type="match status" value="1"/>
</dbReference>
<accession>A0AA95GWW2</accession>
<comment type="similarity">
    <text evidence="1">Belongs to the iron-containing alcohol dehydrogenase family.</text>
</comment>
<dbReference type="Pfam" id="PF00465">
    <property type="entry name" value="Fe-ADH"/>
    <property type="match status" value="1"/>
</dbReference>